<evidence type="ECO:0000313" key="4">
    <source>
        <dbReference type="Proteomes" id="UP000613743"/>
    </source>
</evidence>
<sequence length="72" mass="8124">MKNYIDLTGFRCPVPLVRVKLALKALSRGEQLHVLLSDRGSRQDVPLFLKKQGYDVKEVCNDAQVLAILITK</sequence>
<dbReference type="Pfam" id="PF01206">
    <property type="entry name" value="TusA"/>
    <property type="match status" value="1"/>
</dbReference>
<reference evidence="3" key="1">
    <citation type="journal article" date="2014" name="Int. J. Syst. Evol. Microbiol.">
        <title>Complete genome sequence of Corynebacterium casei LMG S-19264T (=DSM 44701T), isolated from a smear-ripened cheese.</title>
        <authorList>
            <consortium name="US DOE Joint Genome Institute (JGI-PGF)"/>
            <person name="Walter F."/>
            <person name="Albersmeier A."/>
            <person name="Kalinowski J."/>
            <person name="Ruckert C."/>
        </authorList>
    </citation>
    <scope>NUCLEOTIDE SEQUENCE</scope>
    <source>
        <strain evidence="3">JCM 30804</strain>
    </source>
</reference>
<dbReference type="PROSITE" id="PS01148">
    <property type="entry name" value="UPF0033"/>
    <property type="match status" value="1"/>
</dbReference>
<evidence type="ECO:0000256" key="1">
    <source>
        <dbReference type="ARBA" id="ARBA00008984"/>
    </source>
</evidence>
<dbReference type="RefSeq" id="WP_188921883.1">
    <property type="nucleotide sequence ID" value="NZ_BMPZ01000009.1"/>
</dbReference>
<reference evidence="3" key="2">
    <citation type="submission" date="2020-09" db="EMBL/GenBank/DDBJ databases">
        <authorList>
            <person name="Sun Q."/>
            <person name="Ohkuma M."/>
        </authorList>
    </citation>
    <scope>NUCLEOTIDE SEQUENCE</scope>
    <source>
        <strain evidence="3">JCM 30804</strain>
    </source>
</reference>
<evidence type="ECO:0000313" key="3">
    <source>
        <dbReference type="EMBL" id="GGI88422.1"/>
    </source>
</evidence>
<dbReference type="SUPFAM" id="SSF64307">
    <property type="entry name" value="SirA-like"/>
    <property type="match status" value="1"/>
</dbReference>
<dbReference type="InterPro" id="IPR036868">
    <property type="entry name" value="TusA-like_sf"/>
</dbReference>
<organism evidence="3 4">
    <name type="scientific">Shewanella gelidii</name>
    <dbReference type="NCBI Taxonomy" id="1642821"/>
    <lineage>
        <taxon>Bacteria</taxon>
        <taxon>Pseudomonadati</taxon>
        <taxon>Pseudomonadota</taxon>
        <taxon>Gammaproteobacteria</taxon>
        <taxon>Alteromonadales</taxon>
        <taxon>Shewanellaceae</taxon>
        <taxon>Shewanella</taxon>
    </lineage>
</organism>
<comment type="similarity">
    <text evidence="1">Belongs to the sulfur carrier protein TusA family.</text>
</comment>
<gene>
    <name evidence="3" type="ORF">GCM10009332_27270</name>
</gene>
<protein>
    <submittedName>
        <fullName evidence="3">Transcriptional regulator</fullName>
    </submittedName>
</protein>
<keyword evidence="4" id="KW-1185">Reference proteome</keyword>
<dbReference type="Proteomes" id="UP000613743">
    <property type="component" value="Unassembled WGS sequence"/>
</dbReference>
<name>A0A917NCI1_9GAMM</name>
<dbReference type="InterPro" id="IPR001455">
    <property type="entry name" value="TusA-like"/>
</dbReference>
<comment type="caution">
    <text evidence="3">The sequence shown here is derived from an EMBL/GenBank/DDBJ whole genome shotgun (WGS) entry which is preliminary data.</text>
</comment>
<dbReference type="EMBL" id="BMPZ01000009">
    <property type="protein sequence ID" value="GGI88422.1"/>
    <property type="molecule type" value="Genomic_DNA"/>
</dbReference>
<proteinExistence type="inferred from homology"/>
<dbReference type="PANTHER" id="PTHR33279">
    <property type="entry name" value="SULFUR CARRIER PROTEIN YEDF-RELATED"/>
    <property type="match status" value="1"/>
</dbReference>
<accession>A0A917NCI1</accession>
<feature type="domain" description="UPF0033" evidence="2">
    <location>
        <begin position="5"/>
        <end position="29"/>
    </location>
</feature>
<dbReference type="CDD" id="cd00291">
    <property type="entry name" value="SirA_YedF_YeeD"/>
    <property type="match status" value="1"/>
</dbReference>
<dbReference type="Gene3D" id="3.30.110.40">
    <property type="entry name" value="TusA-like domain"/>
    <property type="match status" value="1"/>
</dbReference>
<evidence type="ECO:0000259" key="2">
    <source>
        <dbReference type="PROSITE" id="PS01148"/>
    </source>
</evidence>
<dbReference type="AlphaFoldDB" id="A0A917NCI1"/>
<dbReference type="PANTHER" id="PTHR33279:SF19">
    <property type="entry name" value="SSL1707 PROTEIN"/>
    <property type="match status" value="1"/>
</dbReference>